<dbReference type="PANTHER" id="PTHR31157:SF1">
    <property type="entry name" value="SCP DOMAIN-CONTAINING PROTEIN"/>
    <property type="match status" value="1"/>
</dbReference>
<dbReference type="PROSITE" id="PS51257">
    <property type="entry name" value="PROKAR_LIPOPROTEIN"/>
    <property type="match status" value="1"/>
</dbReference>
<dbReference type="RefSeq" id="WP_341427364.1">
    <property type="nucleotide sequence ID" value="NZ_JBBUTG010000013.1"/>
</dbReference>
<organism evidence="3 4">
    <name type="scientific">Ideonella lacteola</name>
    <dbReference type="NCBI Taxonomy" id="2984193"/>
    <lineage>
        <taxon>Bacteria</taxon>
        <taxon>Pseudomonadati</taxon>
        <taxon>Pseudomonadota</taxon>
        <taxon>Betaproteobacteria</taxon>
        <taxon>Burkholderiales</taxon>
        <taxon>Sphaerotilaceae</taxon>
        <taxon>Ideonella</taxon>
    </lineage>
</organism>
<keyword evidence="4" id="KW-1185">Reference proteome</keyword>
<comment type="caution">
    <text evidence="3">The sequence shown here is derived from an EMBL/GenBank/DDBJ whole genome shotgun (WGS) entry which is preliminary data.</text>
</comment>
<gene>
    <name evidence="3" type="ORF">AACH06_19140</name>
</gene>
<dbReference type="Gene3D" id="3.40.33.10">
    <property type="entry name" value="CAP"/>
    <property type="match status" value="1"/>
</dbReference>
<evidence type="ECO:0000259" key="2">
    <source>
        <dbReference type="Pfam" id="PF00188"/>
    </source>
</evidence>
<protein>
    <submittedName>
        <fullName evidence="3">CAP domain-containing protein</fullName>
    </submittedName>
</protein>
<proteinExistence type="predicted"/>
<evidence type="ECO:0000256" key="1">
    <source>
        <dbReference type="SAM" id="SignalP"/>
    </source>
</evidence>
<dbReference type="EMBL" id="JBBUTG010000013">
    <property type="protein sequence ID" value="MEK8032942.1"/>
    <property type="molecule type" value="Genomic_DNA"/>
</dbReference>
<feature type="signal peptide" evidence="1">
    <location>
        <begin position="1"/>
        <end position="28"/>
    </location>
</feature>
<reference evidence="3 4" key="1">
    <citation type="submission" date="2024-04" db="EMBL/GenBank/DDBJ databases">
        <title>Novel species of the genus Ideonella isolated from streams.</title>
        <authorList>
            <person name="Lu H."/>
        </authorList>
    </citation>
    <scope>NUCLEOTIDE SEQUENCE [LARGE SCALE GENOMIC DNA]</scope>
    <source>
        <strain evidence="3 4">DXS29W</strain>
    </source>
</reference>
<accession>A0ABU9BVN8</accession>
<dbReference type="InterPro" id="IPR014044">
    <property type="entry name" value="CAP_dom"/>
</dbReference>
<evidence type="ECO:0000313" key="4">
    <source>
        <dbReference type="Proteomes" id="UP001371218"/>
    </source>
</evidence>
<dbReference type="Pfam" id="PF00188">
    <property type="entry name" value="CAP"/>
    <property type="match status" value="1"/>
</dbReference>
<sequence>MRNSSVLSLCVLSATACLAVFGAAPTFAAEPASAGRAATVSAQPWAVQAGPAGDVQRLNIGAGEQAAAGAQAPLPAEVLASAKCADSGTKAFRQEVLKLTNNYRAIGRYCGSTWYAATKPLAWSTELKRAANGHSRDMAKNNFFSHTGSNGSSMADRITDAGYRWSSAGENIAAGYDSVASVMDGWIKSPGHCANIMSSHYKDIGMACVPSTSADYSSYWTMDLAAPL</sequence>
<dbReference type="InterPro" id="IPR035940">
    <property type="entry name" value="CAP_sf"/>
</dbReference>
<evidence type="ECO:0000313" key="3">
    <source>
        <dbReference type="EMBL" id="MEK8032942.1"/>
    </source>
</evidence>
<keyword evidence="1" id="KW-0732">Signal</keyword>
<dbReference type="Proteomes" id="UP001371218">
    <property type="component" value="Unassembled WGS sequence"/>
</dbReference>
<name>A0ABU9BVN8_9BURK</name>
<dbReference type="CDD" id="cd05379">
    <property type="entry name" value="CAP_bacterial"/>
    <property type="match status" value="1"/>
</dbReference>
<feature type="chain" id="PRO_5045373730" evidence="1">
    <location>
        <begin position="29"/>
        <end position="228"/>
    </location>
</feature>
<dbReference type="SUPFAM" id="SSF55797">
    <property type="entry name" value="PR-1-like"/>
    <property type="match status" value="1"/>
</dbReference>
<dbReference type="PANTHER" id="PTHR31157">
    <property type="entry name" value="SCP DOMAIN-CONTAINING PROTEIN"/>
    <property type="match status" value="1"/>
</dbReference>
<feature type="domain" description="SCP" evidence="2">
    <location>
        <begin position="98"/>
        <end position="223"/>
    </location>
</feature>